<evidence type="ECO:0000313" key="1">
    <source>
        <dbReference type="EMBL" id="GBM31861.1"/>
    </source>
</evidence>
<dbReference type="Proteomes" id="UP000499080">
    <property type="component" value="Unassembled WGS sequence"/>
</dbReference>
<dbReference type="EMBL" id="BGPR01093663">
    <property type="protein sequence ID" value="GBM31861.1"/>
    <property type="molecule type" value="Genomic_DNA"/>
</dbReference>
<keyword evidence="2" id="KW-1185">Reference proteome</keyword>
<dbReference type="AlphaFoldDB" id="A0A4Y2ESN2"/>
<name>A0A4Y2ESN2_ARAVE</name>
<proteinExistence type="predicted"/>
<accession>A0A4Y2ESN2</accession>
<organism evidence="1 2">
    <name type="scientific">Araneus ventricosus</name>
    <name type="common">Orbweaver spider</name>
    <name type="synonym">Epeira ventricosa</name>
    <dbReference type="NCBI Taxonomy" id="182803"/>
    <lineage>
        <taxon>Eukaryota</taxon>
        <taxon>Metazoa</taxon>
        <taxon>Ecdysozoa</taxon>
        <taxon>Arthropoda</taxon>
        <taxon>Chelicerata</taxon>
        <taxon>Arachnida</taxon>
        <taxon>Araneae</taxon>
        <taxon>Araneomorphae</taxon>
        <taxon>Entelegynae</taxon>
        <taxon>Araneoidea</taxon>
        <taxon>Araneidae</taxon>
        <taxon>Araneus</taxon>
    </lineage>
</organism>
<gene>
    <name evidence="1" type="ORF">AVEN_50168_1</name>
</gene>
<reference evidence="1 2" key="1">
    <citation type="journal article" date="2019" name="Sci. Rep.">
        <title>Orb-weaving spider Araneus ventricosus genome elucidates the spidroin gene catalogue.</title>
        <authorList>
            <person name="Kono N."/>
            <person name="Nakamura H."/>
            <person name="Ohtoshi R."/>
            <person name="Moran D.A.P."/>
            <person name="Shinohara A."/>
            <person name="Yoshida Y."/>
            <person name="Fujiwara M."/>
            <person name="Mori M."/>
            <person name="Tomita M."/>
            <person name="Arakawa K."/>
        </authorList>
    </citation>
    <scope>NUCLEOTIDE SEQUENCE [LARGE SCALE GENOMIC DNA]</scope>
</reference>
<protein>
    <submittedName>
        <fullName evidence="1">Uncharacterized protein</fullName>
    </submittedName>
</protein>
<evidence type="ECO:0000313" key="2">
    <source>
        <dbReference type="Proteomes" id="UP000499080"/>
    </source>
</evidence>
<comment type="caution">
    <text evidence="1">The sequence shown here is derived from an EMBL/GenBank/DDBJ whole genome shotgun (WGS) entry which is preliminary data.</text>
</comment>
<sequence length="83" mass="9424">MFIESPLRLPVCQISRLRELISNHLGLKHLHPRYLNDGRCNGSSTEAGVLTAITDHCLTTLEEGALYLQQRGRPNHYCTHVQE</sequence>